<gene>
    <name evidence="2" type="ORF">LMG27198_13040</name>
</gene>
<dbReference type="EMBL" id="BSEC01000001">
    <property type="protein sequence ID" value="GLI92312.1"/>
    <property type="molecule type" value="Genomic_DNA"/>
</dbReference>
<feature type="transmembrane region" description="Helical" evidence="1">
    <location>
        <begin position="39"/>
        <end position="60"/>
    </location>
</feature>
<reference evidence="2" key="1">
    <citation type="journal article" date="2023" name="Int. J. Syst. Evol. Microbiol.">
        <title>Methylocystis iwaonis sp. nov., a type II methane-oxidizing bacterium from surface soil of a rice paddy field in Japan, and emended description of the genus Methylocystis (ex Whittenbury et al. 1970) Bowman et al. 1993.</title>
        <authorList>
            <person name="Kaise H."/>
            <person name="Sawadogo J.B."/>
            <person name="Alam M.S."/>
            <person name="Ueno C."/>
            <person name="Dianou D."/>
            <person name="Shinjo R."/>
            <person name="Asakawa S."/>
        </authorList>
    </citation>
    <scope>NUCLEOTIDE SEQUENCE</scope>
    <source>
        <strain evidence="2">LMG27198</strain>
    </source>
</reference>
<keyword evidence="1" id="KW-1133">Transmembrane helix</keyword>
<accession>A0A9W6GSK2</accession>
<keyword evidence="1" id="KW-0812">Transmembrane</keyword>
<evidence type="ECO:0000313" key="2">
    <source>
        <dbReference type="EMBL" id="GLI92312.1"/>
    </source>
</evidence>
<dbReference type="Proteomes" id="UP001144323">
    <property type="component" value="Unassembled WGS sequence"/>
</dbReference>
<sequence length="71" mass="7897">MKKIGTVVYWIGMIMSLPFILLIGASIMRMVSEGLQPQYVNSAFLGLFGAVFSYAVGVMLRHMIMQHADQS</sequence>
<dbReference type="RefSeq" id="WP_281801447.1">
    <property type="nucleotide sequence ID" value="NZ_BSEC01000001.1"/>
</dbReference>
<organism evidence="2 3">
    <name type="scientific">Methylocystis echinoides</name>
    <dbReference type="NCBI Taxonomy" id="29468"/>
    <lineage>
        <taxon>Bacteria</taxon>
        <taxon>Pseudomonadati</taxon>
        <taxon>Pseudomonadota</taxon>
        <taxon>Alphaproteobacteria</taxon>
        <taxon>Hyphomicrobiales</taxon>
        <taxon>Methylocystaceae</taxon>
        <taxon>Methylocystis</taxon>
    </lineage>
</organism>
<keyword evidence="1" id="KW-0472">Membrane</keyword>
<comment type="caution">
    <text evidence="2">The sequence shown here is derived from an EMBL/GenBank/DDBJ whole genome shotgun (WGS) entry which is preliminary data.</text>
</comment>
<evidence type="ECO:0000256" key="1">
    <source>
        <dbReference type="SAM" id="Phobius"/>
    </source>
</evidence>
<protein>
    <submittedName>
        <fullName evidence="2">Uncharacterized protein</fullName>
    </submittedName>
</protein>
<dbReference type="AlphaFoldDB" id="A0A9W6GSK2"/>
<keyword evidence="3" id="KW-1185">Reference proteome</keyword>
<name>A0A9W6GSK2_9HYPH</name>
<feature type="transmembrane region" description="Helical" evidence="1">
    <location>
        <begin position="7"/>
        <end position="27"/>
    </location>
</feature>
<proteinExistence type="predicted"/>
<evidence type="ECO:0000313" key="3">
    <source>
        <dbReference type="Proteomes" id="UP001144323"/>
    </source>
</evidence>